<name>A0A2A6Z7Y0_9FIRM</name>
<proteinExistence type="predicted"/>
<dbReference type="Proteomes" id="UP000220752">
    <property type="component" value="Unassembled WGS sequence"/>
</dbReference>
<dbReference type="EMBL" id="NMTQ01000037">
    <property type="protein sequence ID" value="PDX57473.1"/>
    <property type="molecule type" value="Genomic_DNA"/>
</dbReference>
<dbReference type="CDD" id="cd11539">
    <property type="entry name" value="NTP-PPase_u2"/>
    <property type="match status" value="1"/>
</dbReference>
<accession>A0A2A6Z7Y0</accession>
<protein>
    <submittedName>
        <fullName evidence="1">Uncharacterized protein</fullName>
    </submittedName>
</protein>
<evidence type="ECO:0000313" key="2">
    <source>
        <dbReference type="Proteomes" id="UP000220752"/>
    </source>
</evidence>
<dbReference type="AlphaFoldDB" id="A0A2A6Z7Y0"/>
<organism evidence="1 2">
    <name type="scientific">Faecalibacterium langellae</name>
    <dbReference type="NCBI Taxonomy" id="3435293"/>
    <lineage>
        <taxon>Bacteria</taxon>
        <taxon>Bacillati</taxon>
        <taxon>Bacillota</taxon>
        <taxon>Clostridia</taxon>
        <taxon>Eubacteriales</taxon>
        <taxon>Oscillospiraceae</taxon>
        <taxon>Faecalibacterium</taxon>
    </lineage>
</organism>
<gene>
    <name evidence="1" type="ORF">CGS46_13205</name>
</gene>
<keyword evidence="2" id="KW-1185">Reference proteome</keyword>
<reference evidence="1 2" key="1">
    <citation type="journal article" date="2017" name="Front. Microbiol.">
        <title>New Insights into the Diversity of the Genus Faecalibacterium.</title>
        <authorList>
            <person name="Benevides L."/>
            <person name="Burman S."/>
            <person name="Martin R."/>
            <person name="Robert V."/>
            <person name="Thomas M."/>
            <person name="Miquel S."/>
            <person name="Chain F."/>
            <person name="Sokol H."/>
            <person name="Bermudez-Humaran L.G."/>
            <person name="Morrison M."/>
            <person name="Langella P."/>
            <person name="Azevedo V.A."/>
            <person name="Chatel J.M."/>
            <person name="Soares S."/>
        </authorList>
    </citation>
    <scope>NUCLEOTIDE SEQUENCE [LARGE SCALE GENOMIC DNA]</scope>
    <source>
        <strain evidence="2">CNCM I-4540</strain>
    </source>
</reference>
<evidence type="ECO:0000313" key="1">
    <source>
        <dbReference type="EMBL" id="PDX57473.1"/>
    </source>
</evidence>
<comment type="caution">
    <text evidence="1">The sequence shown here is derived from an EMBL/GenBank/DDBJ whole genome shotgun (WGS) entry which is preliminary data.</text>
</comment>
<sequence length="206" mass="23447">MDNFQTALNFTDVSEDGWVWLRQPEIALTEYMRKLVKGHGSSIDLDCNDMELSETLTEHLFDDPKQSIDGLIAEHYTILWAYATLREKLKWYEDAGIPAIPDYGLNTIRRAINRYGTAPQLQMAIKEMSELTKAICNLQRAVTFNYRNGAKIKVAHESVREEIADVYIMLAQLVEIVGKPEEVQQIVLEKLEQLKGALDGGEVQSE</sequence>